<dbReference type="PANTHER" id="PTHR40396">
    <property type="entry name" value="ATPASE-LIKE PROTEIN"/>
    <property type="match status" value="1"/>
</dbReference>
<dbReference type="EMBL" id="NRSH01000056">
    <property type="protein sequence ID" value="MBK1726637.1"/>
    <property type="molecule type" value="Genomic_DNA"/>
</dbReference>
<evidence type="ECO:0000313" key="2">
    <source>
        <dbReference type="EMBL" id="MBK1726637.1"/>
    </source>
</evidence>
<dbReference type="InterPro" id="IPR027417">
    <property type="entry name" value="P-loop_NTPase"/>
</dbReference>
<proteinExistence type="predicted"/>
<organism evidence="2 3">
    <name type="scientific">Halorhodospira neutriphila</name>
    <dbReference type="NCBI Taxonomy" id="168379"/>
    <lineage>
        <taxon>Bacteria</taxon>
        <taxon>Pseudomonadati</taxon>
        <taxon>Pseudomonadota</taxon>
        <taxon>Gammaproteobacteria</taxon>
        <taxon>Chromatiales</taxon>
        <taxon>Ectothiorhodospiraceae</taxon>
        <taxon>Halorhodospira</taxon>
    </lineage>
</organism>
<keyword evidence="3" id="KW-1185">Reference proteome</keyword>
<gene>
    <name evidence="2" type="ORF">CKO13_06280</name>
</gene>
<dbReference type="PANTHER" id="PTHR40396:SF1">
    <property type="entry name" value="ATPASE AAA-TYPE CORE DOMAIN-CONTAINING PROTEIN"/>
    <property type="match status" value="1"/>
</dbReference>
<reference evidence="2 3" key="1">
    <citation type="journal article" date="2020" name="Microorganisms">
        <title>Osmotic Adaptation and Compatible Solute Biosynthesis of Phototrophic Bacteria as Revealed from Genome Analyses.</title>
        <authorList>
            <person name="Imhoff J.F."/>
            <person name="Rahn T."/>
            <person name="Kunzel S."/>
            <person name="Keller A."/>
            <person name="Neulinger S.C."/>
        </authorList>
    </citation>
    <scope>NUCLEOTIDE SEQUENCE [LARGE SCALE GENOMIC DNA]</scope>
    <source>
        <strain evidence="2 3">DSM 15116</strain>
    </source>
</reference>
<feature type="domain" description="ATPase AAA-type core" evidence="1">
    <location>
        <begin position="51"/>
        <end position="371"/>
    </location>
</feature>
<dbReference type="Pfam" id="PF13304">
    <property type="entry name" value="AAA_21"/>
    <property type="match status" value="1"/>
</dbReference>
<comment type="caution">
    <text evidence="2">The sequence shown here is derived from an EMBL/GenBank/DDBJ whole genome shotgun (WGS) entry which is preliminary data.</text>
</comment>
<protein>
    <recommendedName>
        <fullName evidence="1">ATPase AAA-type core domain-containing protein</fullName>
    </recommendedName>
</protein>
<dbReference type="InterPro" id="IPR003959">
    <property type="entry name" value="ATPase_AAA_core"/>
</dbReference>
<name>A0ABS1E687_9GAMM</name>
<evidence type="ECO:0000259" key="1">
    <source>
        <dbReference type="Pfam" id="PF13304"/>
    </source>
</evidence>
<sequence length="425" mass="48542">MLVEFTVANYRSFKEPQTLSLVATRQHGQDAHGLIHSSDPKVFPDLLRGAAIYGPNASGKSNLIQALGTLRYLVLESSKESQAGESIEADPFLLKEDSGFEPSEFEIHFVQEGIRYEYGVAATTKRVVEEWLIAYPPGRRVQKGQKWFHRYYEPEQEKTNWKFGEHFRGQRKFLINTTRDNALFLSTAAQLNNPQLMPVFHWFRDRLGSVITPSGVEETYTGKRCENAEDSERVIDFLRHADPSIVDVKIEKQPVSPEVLPDKLPKKIREKISKDHEGKFVKNINLIHKSRLTGAQMQLPLAKESAGTQQLFRWAGPWLDILDKGMTLFIDELDNSLHPLLVRHLVRLIQSAETNPHGAQIVFVTHDTGILKDRNLLLREQVWFTEKGEEGATELYPLTDYKPRKEEALEAGYLRGRYGAIPILD</sequence>
<accession>A0ABS1E687</accession>
<evidence type="ECO:0000313" key="3">
    <source>
        <dbReference type="Proteomes" id="UP000738126"/>
    </source>
</evidence>
<dbReference type="Proteomes" id="UP000738126">
    <property type="component" value="Unassembled WGS sequence"/>
</dbReference>
<dbReference type="Gene3D" id="3.40.50.300">
    <property type="entry name" value="P-loop containing nucleotide triphosphate hydrolases"/>
    <property type="match status" value="2"/>
</dbReference>
<dbReference type="SUPFAM" id="SSF52540">
    <property type="entry name" value="P-loop containing nucleoside triphosphate hydrolases"/>
    <property type="match status" value="1"/>
</dbReference>
<dbReference type="RefSeq" id="WP_200258036.1">
    <property type="nucleotide sequence ID" value="NZ_NRSH01000056.1"/>
</dbReference>